<dbReference type="InterPro" id="IPR039420">
    <property type="entry name" value="WalR-like"/>
</dbReference>
<dbReference type="SMART" id="SM00862">
    <property type="entry name" value="Trans_reg_C"/>
    <property type="match status" value="1"/>
</dbReference>
<dbReference type="EMBL" id="JBBMEJ010000002">
    <property type="protein sequence ID" value="MEQ2369855.1"/>
    <property type="molecule type" value="Genomic_DNA"/>
</dbReference>
<dbReference type="CDD" id="cd00383">
    <property type="entry name" value="trans_reg_C"/>
    <property type="match status" value="1"/>
</dbReference>
<feature type="domain" description="OmpR/PhoB-type" evidence="5">
    <location>
        <begin position="39"/>
        <end position="138"/>
    </location>
</feature>
<evidence type="ECO:0000259" key="5">
    <source>
        <dbReference type="PROSITE" id="PS51755"/>
    </source>
</evidence>
<evidence type="ECO:0000256" key="4">
    <source>
        <dbReference type="PROSITE-ProRule" id="PRU01091"/>
    </source>
</evidence>
<name>A0ABV1BB46_9FIRM</name>
<evidence type="ECO:0000256" key="1">
    <source>
        <dbReference type="ARBA" id="ARBA00022553"/>
    </source>
</evidence>
<dbReference type="RefSeq" id="WP_022388636.1">
    <property type="nucleotide sequence ID" value="NZ_JBBMEJ010000002.1"/>
</dbReference>
<keyword evidence="2" id="KW-0902">Two-component regulatory system</keyword>
<comment type="caution">
    <text evidence="6">The sequence shown here is derived from an EMBL/GenBank/DDBJ whole genome shotgun (WGS) entry which is preliminary data.</text>
</comment>
<evidence type="ECO:0000313" key="7">
    <source>
        <dbReference type="Proteomes" id="UP001473063"/>
    </source>
</evidence>
<proteinExistence type="predicted"/>
<organism evidence="6 7">
    <name type="scientific">Blautia aquisgranensis</name>
    <dbReference type="NCBI Taxonomy" id="3133153"/>
    <lineage>
        <taxon>Bacteria</taxon>
        <taxon>Bacillati</taxon>
        <taxon>Bacillota</taxon>
        <taxon>Clostridia</taxon>
        <taxon>Lachnospirales</taxon>
        <taxon>Lachnospiraceae</taxon>
        <taxon>Blautia</taxon>
    </lineage>
</organism>
<dbReference type="PROSITE" id="PS51755">
    <property type="entry name" value="OMPR_PHOB"/>
    <property type="match status" value="1"/>
</dbReference>
<feature type="DNA-binding region" description="OmpR/PhoB-type" evidence="4">
    <location>
        <begin position="39"/>
        <end position="138"/>
    </location>
</feature>
<keyword evidence="1" id="KW-0597">Phosphoprotein</keyword>
<dbReference type="InterPro" id="IPR016032">
    <property type="entry name" value="Sig_transdc_resp-reg_C-effctor"/>
</dbReference>
<evidence type="ECO:0000256" key="2">
    <source>
        <dbReference type="ARBA" id="ARBA00023012"/>
    </source>
</evidence>
<dbReference type="PANTHER" id="PTHR48111:SF40">
    <property type="entry name" value="PHOSPHATE REGULON TRANSCRIPTIONAL REGULATORY PROTEIN PHOB"/>
    <property type="match status" value="1"/>
</dbReference>
<dbReference type="PANTHER" id="PTHR48111">
    <property type="entry name" value="REGULATOR OF RPOS"/>
    <property type="match status" value="1"/>
</dbReference>
<gene>
    <name evidence="6" type="ORF">WMO28_02670</name>
</gene>
<sequence length="143" mass="16620">MGKILLVSFEGDEEELVNSVISVLDSGREKFLFQEIQLQSKIRHKGIAIDLKRREVVRDNRKIELTYTEFEILQLLAQNPGRVFSKEQIYDVVWKEAYSGDYNIVMSHISHIREKIEDDPGNPVYIQTVWGVGYKFNERAGSE</sequence>
<keyword evidence="7" id="KW-1185">Reference proteome</keyword>
<reference evidence="6 7" key="1">
    <citation type="submission" date="2024-03" db="EMBL/GenBank/DDBJ databases">
        <title>Human intestinal bacterial collection.</title>
        <authorList>
            <person name="Pauvert C."/>
            <person name="Hitch T.C.A."/>
            <person name="Clavel T."/>
        </authorList>
    </citation>
    <scope>NUCLEOTIDE SEQUENCE [LARGE SCALE GENOMIC DNA]</scope>
    <source>
        <strain evidence="6 7">CLA-JM-H16</strain>
    </source>
</reference>
<keyword evidence="3 4" id="KW-0238">DNA-binding</keyword>
<evidence type="ECO:0000256" key="3">
    <source>
        <dbReference type="ARBA" id="ARBA00023125"/>
    </source>
</evidence>
<dbReference type="Gene3D" id="1.10.10.10">
    <property type="entry name" value="Winged helix-like DNA-binding domain superfamily/Winged helix DNA-binding domain"/>
    <property type="match status" value="1"/>
</dbReference>
<dbReference type="InterPro" id="IPR036388">
    <property type="entry name" value="WH-like_DNA-bd_sf"/>
</dbReference>
<dbReference type="Proteomes" id="UP001473063">
    <property type="component" value="Unassembled WGS sequence"/>
</dbReference>
<dbReference type="SUPFAM" id="SSF46894">
    <property type="entry name" value="C-terminal effector domain of the bipartite response regulators"/>
    <property type="match status" value="1"/>
</dbReference>
<dbReference type="Pfam" id="PF00486">
    <property type="entry name" value="Trans_reg_C"/>
    <property type="match status" value="1"/>
</dbReference>
<accession>A0ABV1BB46</accession>
<evidence type="ECO:0000313" key="6">
    <source>
        <dbReference type="EMBL" id="MEQ2369855.1"/>
    </source>
</evidence>
<dbReference type="InterPro" id="IPR001867">
    <property type="entry name" value="OmpR/PhoB-type_DNA-bd"/>
</dbReference>
<protein>
    <submittedName>
        <fullName evidence="6">Winged helix-turn-helix domain-containing protein</fullName>
    </submittedName>
</protein>